<protein>
    <recommendedName>
        <fullName evidence="5">Phospholipid metabolism enzyme regulator</fullName>
    </recommendedName>
</protein>
<evidence type="ECO:0008006" key="5">
    <source>
        <dbReference type="Google" id="ProtNLM"/>
    </source>
</evidence>
<feature type="compositionally biased region" description="Low complexity" evidence="1">
    <location>
        <begin position="358"/>
        <end position="370"/>
    </location>
</feature>
<feature type="region of interest" description="Disordered" evidence="1">
    <location>
        <begin position="1"/>
        <end position="121"/>
    </location>
</feature>
<dbReference type="STRING" id="503106.A0A218ZEC0"/>
<dbReference type="Pfam" id="PF12751">
    <property type="entry name" value="Vac7"/>
    <property type="match status" value="2"/>
</dbReference>
<gene>
    <name evidence="3" type="ORF">B2J93_6264</name>
</gene>
<dbReference type="InterPro" id="IPR024260">
    <property type="entry name" value="Vac7"/>
</dbReference>
<feature type="compositionally biased region" description="Low complexity" evidence="1">
    <location>
        <begin position="426"/>
        <end position="439"/>
    </location>
</feature>
<comment type="caution">
    <text evidence="3">The sequence shown here is derived from an EMBL/GenBank/DDBJ whole genome shotgun (WGS) entry which is preliminary data.</text>
</comment>
<dbReference type="Proteomes" id="UP000242519">
    <property type="component" value="Unassembled WGS sequence"/>
</dbReference>
<dbReference type="GO" id="GO:0010513">
    <property type="term" value="P:positive regulation of phosphatidylinositol biosynthetic process"/>
    <property type="evidence" value="ECO:0007669"/>
    <property type="project" value="TreeGrafter"/>
</dbReference>
<dbReference type="GO" id="GO:0000329">
    <property type="term" value="C:fungal-type vacuole membrane"/>
    <property type="evidence" value="ECO:0007669"/>
    <property type="project" value="TreeGrafter"/>
</dbReference>
<dbReference type="GO" id="GO:1903778">
    <property type="term" value="P:protein localization to vacuolar membrane"/>
    <property type="evidence" value="ECO:0007669"/>
    <property type="project" value="TreeGrafter"/>
</dbReference>
<keyword evidence="2" id="KW-0812">Transmembrane</keyword>
<evidence type="ECO:0000313" key="3">
    <source>
        <dbReference type="EMBL" id="OWP05940.1"/>
    </source>
</evidence>
<dbReference type="PANTHER" id="PTHR28258:SF1">
    <property type="entry name" value="VACUOLAR SEGREGATION PROTEIN 7"/>
    <property type="match status" value="1"/>
</dbReference>
<name>A0A218ZEC0_9HELO</name>
<feature type="region of interest" description="Disordered" evidence="1">
    <location>
        <begin position="877"/>
        <end position="905"/>
    </location>
</feature>
<feature type="region of interest" description="Disordered" evidence="1">
    <location>
        <begin position="774"/>
        <end position="793"/>
    </location>
</feature>
<feature type="compositionally biased region" description="Polar residues" evidence="1">
    <location>
        <begin position="483"/>
        <end position="496"/>
    </location>
</feature>
<feature type="compositionally biased region" description="Low complexity" evidence="1">
    <location>
        <begin position="67"/>
        <end position="76"/>
    </location>
</feature>
<organism evidence="3 4">
    <name type="scientific">Diplocarpon coronariae</name>
    <dbReference type="NCBI Taxonomy" id="2795749"/>
    <lineage>
        <taxon>Eukaryota</taxon>
        <taxon>Fungi</taxon>
        <taxon>Dikarya</taxon>
        <taxon>Ascomycota</taxon>
        <taxon>Pezizomycotina</taxon>
        <taxon>Leotiomycetes</taxon>
        <taxon>Helotiales</taxon>
        <taxon>Drepanopezizaceae</taxon>
        <taxon>Diplocarpon</taxon>
    </lineage>
</organism>
<reference evidence="3 4" key="1">
    <citation type="submission" date="2017-04" db="EMBL/GenBank/DDBJ databases">
        <title>Draft genome sequence of Marssonina coronaria NL1: causal agent of apple blotch.</title>
        <authorList>
            <person name="Cheng Q."/>
        </authorList>
    </citation>
    <scope>NUCLEOTIDE SEQUENCE [LARGE SCALE GENOMIC DNA]</scope>
    <source>
        <strain evidence="3 4">NL1</strain>
    </source>
</reference>
<feature type="compositionally biased region" description="Low complexity" evidence="1">
    <location>
        <begin position="110"/>
        <end position="121"/>
    </location>
</feature>
<keyword evidence="2" id="KW-0472">Membrane</keyword>
<feature type="compositionally biased region" description="Polar residues" evidence="1">
    <location>
        <begin position="235"/>
        <end position="251"/>
    </location>
</feature>
<feature type="compositionally biased region" description="Basic and acidic residues" evidence="1">
    <location>
        <begin position="204"/>
        <end position="218"/>
    </location>
</feature>
<proteinExistence type="predicted"/>
<feature type="region of interest" description="Disordered" evidence="1">
    <location>
        <begin position="138"/>
        <end position="628"/>
    </location>
</feature>
<feature type="compositionally biased region" description="Polar residues" evidence="1">
    <location>
        <begin position="56"/>
        <end position="66"/>
    </location>
</feature>
<keyword evidence="4" id="KW-1185">Reference proteome</keyword>
<evidence type="ECO:0000256" key="1">
    <source>
        <dbReference type="SAM" id="MobiDB-lite"/>
    </source>
</evidence>
<evidence type="ECO:0000256" key="2">
    <source>
        <dbReference type="SAM" id="Phobius"/>
    </source>
</evidence>
<dbReference type="OrthoDB" id="1204at2759"/>
<feature type="compositionally biased region" description="Gly residues" evidence="1">
    <location>
        <begin position="559"/>
        <end position="568"/>
    </location>
</feature>
<accession>A0A218ZEC0</accession>
<dbReference type="GO" id="GO:0070772">
    <property type="term" value="C:PAS complex"/>
    <property type="evidence" value="ECO:0007669"/>
    <property type="project" value="TreeGrafter"/>
</dbReference>
<keyword evidence="2" id="KW-1133">Transmembrane helix</keyword>
<dbReference type="EMBL" id="MZNU01000059">
    <property type="protein sequence ID" value="OWP05940.1"/>
    <property type="molecule type" value="Genomic_DNA"/>
</dbReference>
<evidence type="ECO:0000313" key="4">
    <source>
        <dbReference type="Proteomes" id="UP000242519"/>
    </source>
</evidence>
<feature type="transmembrane region" description="Helical" evidence="2">
    <location>
        <begin position="673"/>
        <end position="696"/>
    </location>
</feature>
<sequence>MGDKSLAALSHHPATQEAADPVDAYAVGATGGPTVPRAPKPLREPSTSAVPPPKKLQTQRLASAANSPVPSRESSPVRPPLKATAAAVRSTPGPGRSRNNSTQEVSPARSAAAITNPPSAAATQRALSVASTPILHAVSSEPNVRAPAPPKPLVSSKGRETPRWPISPLLRSPPPTSEAAILSPLRIDQDPPPLTVQRSTASLERPEGKKAAHDREAEDSPPLSGMRTPARGASGASSTLETVQEISQPNTPAAEGLGPGEREDTFKSPAEGETSPDTASTKTIKARPGTAANESGSESGGKGEIKMRATSAHPPTALRPNGPATKAFPGPGRGKPSGEGSARHMTVETETVSSVPQVAVGGPAAAGNNGSIRAKPSVETIRPKKEKKKTARKAPAVPSGIACQARPALPYQQQWRDESFPVSGASLSSDQPEPASSSSKADIFEAKVASAVDEANSSDSEETFVYESNPPDVSDRPRRFHSRTPSAASMVSQLDQRNGPRITDGHHSVAMKKSMKFANSYASSTAPPDSAPGEDDGKGTARSSVGTGRGTTHHHHVGGRWGRGGGNGHPSLFDHESPFPLAAKAKAGNLAPRHSSRPTSPKATNVRMAAASGKRSPQLSSGYDLDDVADDERTPLIPTVRSSRSGRVRRQAAAARQMGHQASRRQRSFLTRFAGCLVLSVMICMVLSGAVGFMFATTQPLTDVKILALKNIIASEQDVILDMKVQARNPNLVVVTIEATDLVIFAKSSHAGMDNEWWTHPTGTALRRRALRRRDDDPLDPPSSQDPDAEPNLEIGHVYEFYSPLTFEGSPFHNAPSSSLGQLRITNPGNNTTPAGSQRWGRVVQHEFDLIVQGTLKYTLPLNQKVRSISVKSRIRVKPNAADQDPEEIHISGDGIAYPRPRHRP</sequence>
<dbReference type="GO" id="GO:0000011">
    <property type="term" value="P:vacuole inheritance"/>
    <property type="evidence" value="ECO:0007669"/>
    <property type="project" value="TreeGrafter"/>
</dbReference>
<dbReference type="InParanoid" id="A0A218ZEC0"/>
<dbReference type="AlphaFoldDB" id="A0A218ZEC0"/>
<dbReference type="PANTHER" id="PTHR28258">
    <property type="entry name" value="VACUOLAR SEGREGATION PROTEIN 7"/>
    <property type="match status" value="1"/>
</dbReference>